<dbReference type="STRING" id="108003.B1C78_09730"/>
<dbReference type="SUPFAM" id="SSF52172">
    <property type="entry name" value="CheY-like"/>
    <property type="match status" value="1"/>
</dbReference>
<evidence type="ECO:0000256" key="4">
    <source>
        <dbReference type="PROSITE-ProRule" id="PRU00169"/>
    </source>
</evidence>
<dbReference type="FunFam" id="3.30.70.270:FF:000001">
    <property type="entry name" value="Diguanylate cyclase domain protein"/>
    <property type="match status" value="1"/>
</dbReference>
<dbReference type="RefSeq" id="WP_077278959.1">
    <property type="nucleotide sequence ID" value="NZ_MVBK01000056.1"/>
</dbReference>
<gene>
    <name evidence="7" type="ORF">B1C78_09730</name>
</gene>
<dbReference type="GO" id="GO:0000160">
    <property type="term" value="P:phosphorelay signal transduction system"/>
    <property type="evidence" value="ECO:0007669"/>
    <property type="project" value="InterPro"/>
</dbReference>
<keyword evidence="8" id="KW-1185">Reference proteome</keyword>
<dbReference type="Pfam" id="PF00072">
    <property type="entry name" value="Response_reg"/>
    <property type="match status" value="1"/>
</dbReference>
<reference evidence="7 8" key="1">
    <citation type="submission" date="2017-02" db="EMBL/GenBank/DDBJ databases">
        <title>Genomic diversity within the haloalkaliphilic genus Thioalkalivibrio.</title>
        <authorList>
            <person name="Ahn A.-C."/>
            <person name="Meier-Kolthoff J."/>
            <person name="Overmars L."/>
            <person name="Richter M."/>
            <person name="Woyke T."/>
            <person name="Sorokin D.Y."/>
            <person name="Muyzer G."/>
        </authorList>
    </citation>
    <scope>NUCLEOTIDE SEQUENCE [LARGE SCALE GENOMIC DNA]</scope>
    <source>
        <strain evidence="7 8">ALJD</strain>
    </source>
</reference>
<dbReference type="SMART" id="SM00267">
    <property type="entry name" value="GGDEF"/>
    <property type="match status" value="1"/>
</dbReference>
<evidence type="ECO:0000313" key="8">
    <source>
        <dbReference type="Proteomes" id="UP000189462"/>
    </source>
</evidence>
<dbReference type="InterPro" id="IPR043128">
    <property type="entry name" value="Rev_trsase/Diguanyl_cyclase"/>
</dbReference>
<sequence length="315" mass="34999">MVEDLAIVIVDDMQYSRAVLRTTLNRIGYTDVRMAASASEALAMMSDRRAEVVLADWVMPEMNGLELTAAIRQKDEERGHYTALILFTGKEGDEAMMEAFSHGVDDYLTKPVNQVQLAARVYAAGRIARLQNTVLETSAALAATNRQLEYLSTTDPLTGLPNRRALDKRMESTILETQGRGGAVCLGILDVDHFKQINDHYGHDIGDEVLVVLAKRLRLALRPMDMVARMGGEEFALVAHFQKAEHCDPGIFERVLRTVSEESIPTSEGEIPVTVSIGVCCYRHGEEMQTIQSMTRVADQNLYQAKEQGRNRVVG</sequence>
<dbReference type="PANTHER" id="PTHR45138">
    <property type="entry name" value="REGULATORY COMPONENTS OF SENSORY TRANSDUCTION SYSTEM"/>
    <property type="match status" value="1"/>
</dbReference>
<name>A0A1V3NFP6_9GAMM</name>
<dbReference type="CDD" id="cd01949">
    <property type="entry name" value="GGDEF"/>
    <property type="match status" value="1"/>
</dbReference>
<feature type="domain" description="Response regulatory" evidence="5">
    <location>
        <begin position="6"/>
        <end position="125"/>
    </location>
</feature>
<dbReference type="EMBL" id="MVBK01000056">
    <property type="protein sequence ID" value="OOG23927.1"/>
    <property type="molecule type" value="Genomic_DNA"/>
</dbReference>
<dbReference type="PROSITE" id="PS50887">
    <property type="entry name" value="GGDEF"/>
    <property type="match status" value="1"/>
</dbReference>
<evidence type="ECO:0000256" key="1">
    <source>
        <dbReference type="ARBA" id="ARBA00001946"/>
    </source>
</evidence>
<evidence type="ECO:0000259" key="5">
    <source>
        <dbReference type="PROSITE" id="PS50110"/>
    </source>
</evidence>
<dbReference type="InterPro" id="IPR050469">
    <property type="entry name" value="Diguanylate_Cyclase"/>
</dbReference>
<protein>
    <recommendedName>
        <fullName evidence="2">diguanylate cyclase</fullName>
        <ecNumber evidence="2">2.7.7.65</ecNumber>
    </recommendedName>
</protein>
<dbReference type="NCBIfam" id="TIGR00254">
    <property type="entry name" value="GGDEF"/>
    <property type="match status" value="1"/>
</dbReference>
<dbReference type="Pfam" id="PF00990">
    <property type="entry name" value="GGDEF"/>
    <property type="match status" value="1"/>
</dbReference>
<evidence type="ECO:0000256" key="2">
    <source>
        <dbReference type="ARBA" id="ARBA00012528"/>
    </source>
</evidence>
<dbReference type="PROSITE" id="PS50110">
    <property type="entry name" value="RESPONSE_REGULATORY"/>
    <property type="match status" value="1"/>
</dbReference>
<dbReference type="InterPro" id="IPR029787">
    <property type="entry name" value="Nucleotide_cyclase"/>
</dbReference>
<dbReference type="EC" id="2.7.7.65" evidence="2"/>
<evidence type="ECO:0000313" key="7">
    <source>
        <dbReference type="EMBL" id="OOG23927.1"/>
    </source>
</evidence>
<dbReference type="OrthoDB" id="9812260at2"/>
<comment type="catalytic activity">
    <reaction evidence="3">
        <text>2 GTP = 3',3'-c-di-GMP + 2 diphosphate</text>
        <dbReference type="Rhea" id="RHEA:24898"/>
        <dbReference type="ChEBI" id="CHEBI:33019"/>
        <dbReference type="ChEBI" id="CHEBI:37565"/>
        <dbReference type="ChEBI" id="CHEBI:58805"/>
        <dbReference type="EC" id="2.7.7.65"/>
    </reaction>
</comment>
<dbReference type="AlphaFoldDB" id="A0A1V3NFP6"/>
<dbReference type="InterPro" id="IPR011006">
    <property type="entry name" value="CheY-like_superfamily"/>
</dbReference>
<evidence type="ECO:0000259" key="6">
    <source>
        <dbReference type="PROSITE" id="PS50887"/>
    </source>
</evidence>
<dbReference type="InterPro" id="IPR001789">
    <property type="entry name" value="Sig_transdc_resp-reg_receiver"/>
</dbReference>
<accession>A0A1V3NFP6</accession>
<dbReference type="PANTHER" id="PTHR45138:SF9">
    <property type="entry name" value="DIGUANYLATE CYCLASE DGCM-RELATED"/>
    <property type="match status" value="1"/>
</dbReference>
<keyword evidence="4" id="KW-0597">Phosphoprotein</keyword>
<evidence type="ECO:0000256" key="3">
    <source>
        <dbReference type="ARBA" id="ARBA00034247"/>
    </source>
</evidence>
<dbReference type="Gene3D" id="3.30.70.270">
    <property type="match status" value="1"/>
</dbReference>
<dbReference type="Gene3D" id="3.40.50.2300">
    <property type="match status" value="1"/>
</dbReference>
<feature type="modified residue" description="4-aspartylphosphate" evidence="4">
    <location>
        <position position="56"/>
    </location>
</feature>
<organism evidence="7 8">
    <name type="scientific">Thioalkalivibrio denitrificans</name>
    <dbReference type="NCBI Taxonomy" id="108003"/>
    <lineage>
        <taxon>Bacteria</taxon>
        <taxon>Pseudomonadati</taxon>
        <taxon>Pseudomonadota</taxon>
        <taxon>Gammaproteobacteria</taxon>
        <taxon>Chromatiales</taxon>
        <taxon>Ectothiorhodospiraceae</taxon>
        <taxon>Thioalkalivibrio</taxon>
    </lineage>
</organism>
<dbReference type="SMART" id="SM00448">
    <property type="entry name" value="REC"/>
    <property type="match status" value="1"/>
</dbReference>
<proteinExistence type="predicted"/>
<dbReference type="GO" id="GO:0052621">
    <property type="term" value="F:diguanylate cyclase activity"/>
    <property type="evidence" value="ECO:0007669"/>
    <property type="project" value="UniProtKB-EC"/>
</dbReference>
<comment type="caution">
    <text evidence="7">The sequence shown here is derived from an EMBL/GenBank/DDBJ whole genome shotgun (WGS) entry which is preliminary data.</text>
</comment>
<dbReference type="SUPFAM" id="SSF55073">
    <property type="entry name" value="Nucleotide cyclase"/>
    <property type="match status" value="1"/>
</dbReference>
<dbReference type="Proteomes" id="UP000189462">
    <property type="component" value="Unassembled WGS sequence"/>
</dbReference>
<comment type="cofactor">
    <cofactor evidence="1">
        <name>Mg(2+)</name>
        <dbReference type="ChEBI" id="CHEBI:18420"/>
    </cofactor>
</comment>
<dbReference type="InterPro" id="IPR000160">
    <property type="entry name" value="GGDEF_dom"/>
</dbReference>
<feature type="domain" description="GGDEF" evidence="6">
    <location>
        <begin position="182"/>
        <end position="315"/>
    </location>
</feature>